<comment type="similarity">
    <text evidence="1">Belongs to the SfsA family.</text>
</comment>
<evidence type="ECO:0000259" key="3">
    <source>
        <dbReference type="Pfam" id="PF17746"/>
    </source>
</evidence>
<proteinExistence type="inferred from homology"/>
<dbReference type="HAMAP" id="MF_00095">
    <property type="entry name" value="SfsA"/>
    <property type="match status" value="1"/>
</dbReference>
<dbReference type="OrthoDB" id="9802365at2"/>
<dbReference type="InterPro" id="IPR041465">
    <property type="entry name" value="SfsA_N"/>
</dbReference>
<sequence length="228" mass="24910">MRFQTELIPATLLRRYKRFLADIRLPDGREVTAHCPNPGSMMGLSKPGTRVWVEPNDDPKKKLKYGLRIVELAGAMVVVDTGVANKVVGETLRAGLIPDLIGVVHAEVKYGVNSRADFMVVQNQNRIWIEVKSVTLSRDAGLAEFPDAKTARGAKHLGELAARVAEGDRAVMLYLVSRDDCNRFAPASDIDPAYAKAEAEARAAGVDIRVHSVTITPEQVRFDTGGFA</sequence>
<dbReference type="InterPro" id="IPR005224">
    <property type="entry name" value="SfsA"/>
</dbReference>
<dbReference type="Gene3D" id="3.40.1350.60">
    <property type="match status" value="1"/>
</dbReference>
<evidence type="ECO:0000313" key="5">
    <source>
        <dbReference type="Proteomes" id="UP000182284"/>
    </source>
</evidence>
<dbReference type="Pfam" id="PF03749">
    <property type="entry name" value="SfsA"/>
    <property type="match status" value="1"/>
</dbReference>
<organism evidence="4 5">
    <name type="scientific">Celeribacter baekdonensis</name>
    <dbReference type="NCBI Taxonomy" id="875171"/>
    <lineage>
        <taxon>Bacteria</taxon>
        <taxon>Pseudomonadati</taxon>
        <taxon>Pseudomonadota</taxon>
        <taxon>Alphaproteobacteria</taxon>
        <taxon>Rhodobacterales</taxon>
        <taxon>Roseobacteraceae</taxon>
        <taxon>Celeribacter</taxon>
    </lineage>
</organism>
<evidence type="ECO:0000259" key="2">
    <source>
        <dbReference type="Pfam" id="PF03749"/>
    </source>
</evidence>
<evidence type="ECO:0000313" key="4">
    <source>
        <dbReference type="EMBL" id="SDF68787.1"/>
    </source>
</evidence>
<dbReference type="RefSeq" id="WP_074645456.1">
    <property type="nucleotide sequence ID" value="NZ_FNBL01000006.1"/>
</dbReference>
<gene>
    <name evidence="1" type="primary">sfsA</name>
    <name evidence="4" type="ORF">SAMN04488117_106151</name>
</gene>
<accession>A0A1G7N4G9</accession>
<dbReference type="Gene3D" id="2.40.50.580">
    <property type="match status" value="1"/>
</dbReference>
<protein>
    <recommendedName>
        <fullName evidence="1">Sugar fermentation stimulation protein homolog</fullName>
    </recommendedName>
</protein>
<evidence type="ECO:0000256" key="1">
    <source>
        <dbReference type="HAMAP-Rule" id="MF_00095"/>
    </source>
</evidence>
<dbReference type="Proteomes" id="UP000182284">
    <property type="component" value="Unassembled WGS sequence"/>
</dbReference>
<dbReference type="AlphaFoldDB" id="A0A1G7N4G9"/>
<name>A0A1G7N4G9_9RHOB</name>
<dbReference type="CDD" id="cd22359">
    <property type="entry name" value="SfsA-like_bacterial"/>
    <property type="match status" value="1"/>
</dbReference>
<dbReference type="InterPro" id="IPR040452">
    <property type="entry name" value="SfsA_C"/>
</dbReference>
<dbReference type="Pfam" id="PF17746">
    <property type="entry name" value="SfsA_N"/>
    <property type="match status" value="1"/>
</dbReference>
<dbReference type="EMBL" id="FNBL01000006">
    <property type="protein sequence ID" value="SDF68787.1"/>
    <property type="molecule type" value="Genomic_DNA"/>
</dbReference>
<feature type="domain" description="SfsA N-terminal OB" evidence="3">
    <location>
        <begin position="13"/>
        <end position="79"/>
    </location>
</feature>
<dbReference type="NCBIfam" id="TIGR00230">
    <property type="entry name" value="sfsA"/>
    <property type="match status" value="1"/>
</dbReference>
<dbReference type="PANTHER" id="PTHR30545:SF2">
    <property type="entry name" value="SUGAR FERMENTATION STIMULATION PROTEIN A"/>
    <property type="match status" value="1"/>
</dbReference>
<reference evidence="4 5" key="1">
    <citation type="submission" date="2016-10" db="EMBL/GenBank/DDBJ databases">
        <authorList>
            <person name="de Groot N.N."/>
        </authorList>
    </citation>
    <scope>NUCLEOTIDE SEQUENCE [LARGE SCALE GENOMIC DNA]</scope>
    <source>
        <strain evidence="4 5">DSM 27375</strain>
    </source>
</reference>
<dbReference type="PANTHER" id="PTHR30545">
    <property type="entry name" value="SUGAR FERMENTATION STIMULATION PROTEIN A"/>
    <property type="match status" value="1"/>
</dbReference>
<feature type="domain" description="Sugar fermentation stimulation protein C-terminal" evidence="2">
    <location>
        <begin position="83"/>
        <end position="219"/>
    </location>
</feature>
<dbReference type="GO" id="GO:0003677">
    <property type="term" value="F:DNA binding"/>
    <property type="evidence" value="ECO:0007669"/>
    <property type="project" value="InterPro"/>
</dbReference>